<dbReference type="STRING" id="1210086.GCA_001613105_03410"/>
<evidence type="ECO:0000313" key="2">
    <source>
        <dbReference type="Proteomes" id="UP000254869"/>
    </source>
</evidence>
<proteinExistence type="predicted"/>
<organism evidence="1 2">
    <name type="scientific">Nocardia pseudobrasiliensis</name>
    <dbReference type="NCBI Taxonomy" id="45979"/>
    <lineage>
        <taxon>Bacteria</taxon>
        <taxon>Bacillati</taxon>
        <taxon>Actinomycetota</taxon>
        <taxon>Actinomycetes</taxon>
        <taxon>Mycobacteriales</taxon>
        <taxon>Nocardiaceae</taxon>
        <taxon>Nocardia</taxon>
    </lineage>
</organism>
<dbReference type="InterPro" id="IPR016039">
    <property type="entry name" value="Thiolase-like"/>
</dbReference>
<dbReference type="Proteomes" id="UP000254869">
    <property type="component" value="Unassembled WGS sequence"/>
</dbReference>
<dbReference type="GO" id="GO:0016746">
    <property type="term" value="F:acyltransferase activity"/>
    <property type="evidence" value="ECO:0007669"/>
    <property type="project" value="UniProtKB-KW"/>
</dbReference>
<dbReference type="Gene3D" id="3.40.47.10">
    <property type="match status" value="1"/>
</dbReference>
<keyword evidence="2" id="KW-1185">Reference proteome</keyword>
<protein>
    <submittedName>
        <fullName evidence="1">3-oxoacyl-[acyl-carrier-protein] synthase-3</fullName>
    </submittedName>
</protein>
<reference evidence="1 2" key="1">
    <citation type="submission" date="2018-07" db="EMBL/GenBank/DDBJ databases">
        <title>Genomic Encyclopedia of Type Strains, Phase IV (KMG-IV): sequencing the most valuable type-strain genomes for metagenomic binning, comparative biology and taxonomic classification.</title>
        <authorList>
            <person name="Goeker M."/>
        </authorList>
    </citation>
    <scope>NUCLEOTIDE SEQUENCE [LARGE SCALE GENOMIC DNA]</scope>
    <source>
        <strain evidence="1 2">DSM 44290</strain>
    </source>
</reference>
<dbReference type="SUPFAM" id="SSF53901">
    <property type="entry name" value="Thiolase-like"/>
    <property type="match status" value="1"/>
</dbReference>
<name>A0A370I077_9NOCA</name>
<accession>A0A370I077</accession>
<gene>
    <name evidence="1" type="ORF">DFR76_109471</name>
</gene>
<dbReference type="AlphaFoldDB" id="A0A370I077"/>
<dbReference type="PANTHER" id="PTHR34069:SF2">
    <property type="entry name" value="BETA-KETOACYL-[ACYL-CARRIER-PROTEIN] SYNTHASE III"/>
    <property type="match status" value="1"/>
</dbReference>
<dbReference type="GO" id="GO:0044550">
    <property type="term" value="P:secondary metabolite biosynthetic process"/>
    <property type="evidence" value="ECO:0007669"/>
    <property type="project" value="TreeGrafter"/>
</dbReference>
<evidence type="ECO:0000313" key="1">
    <source>
        <dbReference type="EMBL" id="RDI64129.1"/>
    </source>
</evidence>
<dbReference type="PANTHER" id="PTHR34069">
    <property type="entry name" value="3-OXOACYL-[ACYL-CARRIER-PROTEIN] SYNTHASE 3"/>
    <property type="match status" value="1"/>
</dbReference>
<dbReference type="RefSeq" id="WP_067998736.1">
    <property type="nucleotide sequence ID" value="NZ_QQBC01000009.1"/>
</dbReference>
<dbReference type="EMBL" id="QQBC01000009">
    <property type="protein sequence ID" value="RDI64129.1"/>
    <property type="molecule type" value="Genomic_DNA"/>
</dbReference>
<sequence>MSAAIISAAVCADDDTGSYFELAARAGRACLRRAELEPQRIGLVLNAGVFRDHNISEPAVAALVQKRLEVGLEYRTGMVPAFSFDLMNGGTGLVHALMAAQCFLELGDIEYALVISGDTHPSTERTVDGFPYTATGAAMLLRTDSETGGFGELQQVCLRPGPPTAWVDLAAAGTAGRRALSVRPGGDPLRAAAEAVIRCLDDERLTLGPDGALLLAPAPTTDFADRLAQRLDAPAEAVAGVDPQLGDPYTAAPVHAYLRAHDAGLLAVDRPILFLAVDGDAAACIAYRPCPFAPVGIDANLCAKQLDM</sequence>
<comment type="caution">
    <text evidence="1">The sequence shown here is derived from an EMBL/GenBank/DDBJ whole genome shotgun (WGS) entry which is preliminary data.</text>
</comment>